<dbReference type="AlphaFoldDB" id="A0A842FMX3"/>
<evidence type="ECO:0000313" key="5">
    <source>
        <dbReference type="Proteomes" id="UP000543005"/>
    </source>
</evidence>
<evidence type="ECO:0000256" key="2">
    <source>
        <dbReference type="SAM" id="MobiDB-lite"/>
    </source>
</evidence>
<dbReference type="RefSeq" id="WP_185629061.1">
    <property type="nucleotide sequence ID" value="NZ_JAARZT010000011.1"/>
</dbReference>
<feature type="coiled-coil region" evidence="1">
    <location>
        <begin position="748"/>
        <end position="782"/>
    </location>
</feature>
<sequence length="834" mass="95587">MISASLLLSFKVIAWFLSSVVFNERRLYGVGESILTYEWQDATATALLSFEKDIKADGLSVFQVGDRILFEMPVSEENKWTMQQAIEKHAFDLDLDCAKVQLFYLDKENGILKESQMFIQKFVEEQELTDTEGCIPISLLPELFDFTLEKLELVETENNALFGTSDVSYAEMDEKTPPAIDAISPPSEIEVTNNLETPHKHIQKSQTKLAEDSIEGRNKEETADNRTNDIWMEKARTLFEANQHIRLPAFDELTHKELQEQVLQAQFVVSEAKDASILEIYHRLKAEKNQSEEQIEAHVLKHARQVHDETLQRIERNLKTEMQKLLADREATYEQDREAYIEKRIPVIRREYDATHYGDHQQVLEAEMSSLRKRSQEEAAEENARFNAYIQQVFEESKETIVETISMEDIMETYNKIAEEQKEVLKIQANSLKGQLGSTITDIVNERDRLKEEIARYEAEIEAQKQKEQSTIEQSVSVAIAEKEQLLLEANKAQLDESYSREQDLIRQIDLLENSLASEKASNELLQREYINPAENTAREEPKGRLKNMFQGDSYKISPLIWIVSACVGGLILCLLGGILYEMYGLKQEVASGNNVQQSMYLEQLQTDKRYKKTAEEMKSLGFNNKKIAEMYLDNGEYMTALKKDTGVLNDFYTFVTSSPENKQQVMLEEVKAGKILNEKQLKSLDARLAMLQKDSKALATLLKDTDALTAKAAVAYFIDQKAYDDADKLLKRFPNEKQYEQMKKEKKVNDTEQVAKTKLEIEALKQQIQNAAVKETNLKKDIASLQKSKDTAKAVKIKAKTQDITKNAKQKAALEASLKEKQMQLTDLEKDLS</sequence>
<protein>
    <submittedName>
        <fullName evidence="4">Uncharacterized protein</fullName>
    </submittedName>
</protein>
<feature type="region of interest" description="Disordered" evidence="2">
    <location>
        <begin position="198"/>
        <end position="225"/>
    </location>
</feature>
<evidence type="ECO:0000256" key="1">
    <source>
        <dbReference type="SAM" id="Coils"/>
    </source>
</evidence>
<reference evidence="4 5" key="1">
    <citation type="submission" date="2020-03" db="EMBL/GenBank/DDBJ databases">
        <title>Soil Listeria distribution.</title>
        <authorList>
            <person name="Liao J."/>
            <person name="Wiedmann M."/>
        </authorList>
    </citation>
    <scope>NUCLEOTIDE SEQUENCE [LARGE SCALE GENOMIC DNA]</scope>
    <source>
        <strain evidence="4 5">FSL L7-0051</strain>
    </source>
</reference>
<name>A0A842FMX3_9LIST</name>
<accession>A0A842FMX3</accession>
<keyword evidence="3" id="KW-0472">Membrane</keyword>
<proteinExistence type="predicted"/>
<keyword evidence="3" id="KW-1133">Transmembrane helix</keyword>
<feature type="transmembrane region" description="Helical" evidence="3">
    <location>
        <begin position="560"/>
        <end position="581"/>
    </location>
</feature>
<dbReference type="EMBL" id="JAARZT010000011">
    <property type="protein sequence ID" value="MBC2292981.1"/>
    <property type="molecule type" value="Genomic_DNA"/>
</dbReference>
<organism evidence="4 5">
    <name type="scientific">Listeria booriae</name>
    <dbReference type="NCBI Taxonomy" id="1552123"/>
    <lineage>
        <taxon>Bacteria</taxon>
        <taxon>Bacillati</taxon>
        <taxon>Bacillota</taxon>
        <taxon>Bacilli</taxon>
        <taxon>Bacillales</taxon>
        <taxon>Listeriaceae</taxon>
        <taxon>Listeria</taxon>
    </lineage>
</organism>
<dbReference type="Proteomes" id="UP000543005">
    <property type="component" value="Unassembled WGS sequence"/>
</dbReference>
<feature type="compositionally biased region" description="Basic and acidic residues" evidence="2">
    <location>
        <begin position="209"/>
        <end position="225"/>
    </location>
</feature>
<gene>
    <name evidence="4" type="ORF">HCC36_07010</name>
</gene>
<keyword evidence="3" id="KW-0812">Transmembrane</keyword>
<evidence type="ECO:0000256" key="3">
    <source>
        <dbReference type="SAM" id="Phobius"/>
    </source>
</evidence>
<keyword evidence="1" id="KW-0175">Coiled coil</keyword>
<feature type="coiled-coil region" evidence="1">
    <location>
        <begin position="415"/>
        <end position="474"/>
    </location>
</feature>
<comment type="caution">
    <text evidence="4">The sequence shown here is derived from an EMBL/GenBank/DDBJ whole genome shotgun (WGS) entry which is preliminary data.</text>
</comment>
<evidence type="ECO:0000313" key="4">
    <source>
        <dbReference type="EMBL" id="MBC2292981.1"/>
    </source>
</evidence>